<dbReference type="SFLD" id="SFLDG01072">
    <property type="entry name" value="dehydrogenase_like"/>
    <property type="match status" value="1"/>
</dbReference>
<proteinExistence type="predicted"/>
<evidence type="ECO:0000256" key="1">
    <source>
        <dbReference type="ARBA" id="ARBA00022691"/>
    </source>
</evidence>
<keyword evidence="7" id="KW-1185">Reference proteome</keyword>
<organism evidence="6 7">
    <name type="scientific">Kribbella karoonensis</name>
    <dbReference type="NCBI Taxonomy" id="324851"/>
    <lineage>
        <taxon>Bacteria</taxon>
        <taxon>Bacillati</taxon>
        <taxon>Actinomycetota</taxon>
        <taxon>Actinomycetes</taxon>
        <taxon>Propionibacteriales</taxon>
        <taxon>Kribbellaceae</taxon>
        <taxon>Kribbella</taxon>
    </lineage>
</organism>
<evidence type="ECO:0000256" key="4">
    <source>
        <dbReference type="ARBA" id="ARBA00023014"/>
    </source>
</evidence>
<sequence length="376" mass="41578">MAKRTFEHGWFASEPTSLVVQPTTLCNLDCVYCYLPDRLKKRDMTVVVAAAIADGIPAEWPSSGAIDVVWHGGEPLTIGTERLTGLMQPFEQLRTEGRIRQVVQTNATLITDEWCDVFSTYDVAVGVSIDGPAAMTSGRVDRRGRPAFERILAGIEQLRRRDVAFTVIAVVGKRQIQDAPLILDFLRDLGCAQVGLNIEEQEGVNDHDGTPTKNEARRFWRDTLDWALANPEMEIREIAQLLDFLALSRDQRRADTKHDLIPTIGVDGTVVLLSPELLGTHAPEYGDFVAGNVTSEPLSAILRRAGELRYVAEFSRGIDNCKTACEFFAACQGSHAGNRYFEHRDFTVTETEHCKTSVQALVLAMSDLTLEGNNGA</sequence>
<feature type="domain" description="Radical SAM core" evidence="5">
    <location>
        <begin position="10"/>
        <end position="234"/>
    </location>
</feature>
<dbReference type="NCBIfam" id="NF041718">
    <property type="entry name" value="rSAM_phane_AMC"/>
    <property type="match status" value="1"/>
</dbReference>
<dbReference type="SUPFAM" id="SSF102114">
    <property type="entry name" value="Radical SAM enzymes"/>
    <property type="match status" value="1"/>
</dbReference>
<reference evidence="7" key="1">
    <citation type="journal article" date="2019" name="Int. J. Syst. Evol. Microbiol.">
        <title>The Global Catalogue of Microorganisms (GCM) 10K type strain sequencing project: providing services to taxonomists for standard genome sequencing and annotation.</title>
        <authorList>
            <consortium name="The Broad Institute Genomics Platform"/>
            <consortium name="The Broad Institute Genome Sequencing Center for Infectious Disease"/>
            <person name="Wu L."/>
            <person name="Ma J."/>
        </authorList>
    </citation>
    <scope>NUCLEOTIDE SEQUENCE [LARGE SCALE GENOMIC DNA]</scope>
    <source>
        <strain evidence="7">JCM 14304</strain>
    </source>
</reference>
<dbReference type="InterPro" id="IPR023867">
    <property type="entry name" value="Sulphatase_maturase_rSAM"/>
</dbReference>
<dbReference type="Pfam" id="PF04055">
    <property type="entry name" value="Radical_SAM"/>
    <property type="match status" value="1"/>
</dbReference>
<dbReference type="InterPro" id="IPR058240">
    <property type="entry name" value="rSAM_sf"/>
</dbReference>
<dbReference type="PANTHER" id="PTHR43273">
    <property type="entry name" value="ANAEROBIC SULFATASE-MATURATING ENZYME HOMOLOG ASLB-RELATED"/>
    <property type="match status" value="1"/>
</dbReference>
<keyword evidence="1" id="KW-0949">S-adenosyl-L-methionine</keyword>
<keyword evidence="3" id="KW-0408">Iron</keyword>
<dbReference type="RefSeq" id="WP_344190529.1">
    <property type="nucleotide sequence ID" value="NZ_BAAAND010000004.1"/>
</dbReference>
<gene>
    <name evidence="6" type="primary">grrM</name>
    <name evidence="6" type="ORF">GCM10009742_26000</name>
</gene>
<keyword evidence="4" id="KW-0411">Iron-sulfur</keyword>
<dbReference type="Proteomes" id="UP001500190">
    <property type="component" value="Unassembled WGS sequence"/>
</dbReference>
<dbReference type="PANTHER" id="PTHR43273:SF8">
    <property type="entry name" value="RADICAL SAM DOMAIN PROTEIN"/>
    <property type="match status" value="1"/>
</dbReference>
<dbReference type="PROSITE" id="PS51918">
    <property type="entry name" value="RADICAL_SAM"/>
    <property type="match status" value="1"/>
</dbReference>
<evidence type="ECO:0000313" key="6">
    <source>
        <dbReference type="EMBL" id="GAA1580354.1"/>
    </source>
</evidence>
<evidence type="ECO:0000256" key="3">
    <source>
        <dbReference type="ARBA" id="ARBA00023004"/>
    </source>
</evidence>
<name>A0ABP4PM65_9ACTN</name>
<evidence type="ECO:0000313" key="7">
    <source>
        <dbReference type="Proteomes" id="UP001500190"/>
    </source>
</evidence>
<dbReference type="InterPro" id="IPR007197">
    <property type="entry name" value="rSAM"/>
</dbReference>
<dbReference type="EMBL" id="BAAAND010000004">
    <property type="protein sequence ID" value="GAA1580354.1"/>
    <property type="molecule type" value="Genomic_DNA"/>
</dbReference>
<protein>
    <submittedName>
        <fullName evidence="6">GRRM system radical SAM/SPASM domain protein</fullName>
    </submittedName>
</protein>
<dbReference type="SFLD" id="SFLDG01386">
    <property type="entry name" value="main_SPASM_domain-containing"/>
    <property type="match status" value="1"/>
</dbReference>
<evidence type="ECO:0000259" key="5">
    <source>
        <dbReference type="PROSITE" id="PS51918"/>
    </source>
</evidence>
<dbReference type="SFLD" id="SFLDG01067">
    <property type="entry name" value="SPASM/twitch_domain_containing"/>
    <property type="match status" value="1"/>
</dbReference>
<dbReference type="SFLD" id="SFLDS00029">
    <property type="entry name" value="Radical_SAM"/>
    <property type="match status" value="1"/>
</dbReference>
<accession>A0ABP4PM65</accession>
<dbReference type="InterPro" id="IPR013785">
    <property type="entry name" value="Aldolase_TIM"/>
</dbReference>
<evidence type="ECO:0000256" key="2">
    <source>
        <dbReference type="ARBA" id="ARBA00022723"/>
    </source>
</evidence>
<comment type="caution">
    <text evidence="6">The sequence shown here is derived from an EMBL/GenBank/DDBJ whole genome shotgun (WGS) entry which is preliminary data.</text>
</comment>
<dbReference type="Gene3D" id="3.20.20.70">
    <property type="entry name" value="Aldolase class I"/>
    <property type="match status" value="1"/>
</dbReference>
<dbReference type="CDD" id="cd01335">
    <property type="entry name" value="Radical_SAM"/>
    <property type="match status" value="1"/>
</dbReference>
<keyword evidence="2" id="KW-0479">Metal-binding</keyword>